<evidence type="ECO:0000256" key="4">
    <source>
        <dbReference type="ARBA" id="ARBA00022777"/>
    </source>
</evidence>
<dbReference type="EMBL" id="CP003989">
    <property type="protein sequence ID" value="AGA35189.1"/>
    <property type="molecule type" value="Genomic_DNA"/>
</dbReference>
<evidence type="ECO:0000256" key="3">
    <source>
        <dbReference type="ARBA" id="ARBA00022741"/>
    </source>
</evidence>
<accession>L0E016</accession>
<dbReference type="GO" id="GO:0005524">
    <property type="term" value="F:ATP binding"/>
    <property type="evidence" value="ECO:0007669"/>
    <property type="project" value="InterPro"/>
</dbReference>
<reference evidence="5" key="1">
    <citation type="submission" date="2015-12" db="EMBL/GenBank/DDBJ databases">
        <authorList>
            <person name="Tikhonova T.V."/>
            <person name="Pavlov A.R."/>
            <person name="Beletsky A.V."/>
            <person name="Mardanov A.V."/>
            <person name="Sorokin D.Y."/>
            <person name="Ravin N.V."/>
            <person name="Popov V.O."/>
        </authorList>
    </citation>
    <scope>NUCLEOTIDE SEQUENCE</scope>
    <source>
        <strain evidence="5">DSM 14787</strain>
    </source>
</reference>
<protein>
    <submittedName>
        <fullName evidence="5">ATP/GTP-binding protein DUF299</fullName>
    </submittedName>
</protein>
<keyword evidence="6" id="KW-1185">Reference proteome</keyword>
<dbReference type="NCBIfam" id="NF003742">
    <property type="entry name" value="PRK05339.1"/>
    <property type="match status" value="1"/>
</dbReference>
<evidence type="ECO:0000313" key="6">
    <source>
        <dbReference type="Proteomes" id="UP000010809"/>
    </source>
</evidence>
<keyword evidence="2" id="KW-0808">Transferase</keyword>
<evidence type="ECO:0000256" key="1">
    <source>
        <dbReference type="ARBA" id="ARBA00022527"/>
    </source>
</evidence>
<evidence type="ECO:0000256" key="2">
    <source>
        <dbReference type="ARBA" id="ARBA00022679"/>
    </source>
</evidence>
<keyword evidence="1" id="KW-0723">Serine/threonine-protein kinase</keyword>
<dbReference type="PANTHER" id="PTHR31756:SF3">
    <property type="entry name" value="PYRUVATE, PHOSPHATE DIKINASE REGULATORY PROTEIN 1, CHLOROPLASTIC"/>
    <property type="match status" value="1"/>
</dbReference>
<keyword evidence="4" id="KW-0418">Kinase</keyword>
<dbReference type="KEGG" id="tni:TVNIR_3559"/>
<dbReference type="Proteomes" id="UP000010809">
    <property type="component" value="Chromosome"/>
</dbReference>
<dbReference type="PANTHER" id="PTHR31756">
    <property type="entry name" value="PYRUVATE, PHOSPHATE DIKINASE REGULATORY PROTEIN 1, CHLOROPLASTIC"/>
    <property type="match status" value="1"/>
</dbReference>
<dbReference type="Pfam" id="PF03618">
    <property type="entry name" value="Kinase-PPPase"/>
    <property type="match status" value="1"/>
</dbReference>
<dbReference type="OrthoDB" id="9782201at2"/>
<gene>
    <name evidence="5" type="primary">ydiA [C]</name>
    <name evidence="5" type="ordered locus">TVNIR_3559</name>
</gene>
<dbReference type="RefSeq" id="WP_015260284.1">
    <property type="nucleotide sequence ID" value="NC_019902.2"/>
</dbReference>
<keyword evidence="3" id="KW-0547">Nucleotide-binding</keyword>
<dbReference type="eggNOG" id="COG1806">
    <property type="taxonomic scope" value="Bacteria"/>
</dbReference>
<organism evidence="5 6">
    <name type="scientific">Thioalkalivibrio nitratireducens (strain DSM 14787 / UNIQEM 213 / ALEN2)</name>
    <dbReference type="NCBI Taxonomy" id="1255043"/>
    <lineage>
        <taxon>Bacteria</taxon>
        <taxon>Pseudomonadati</taxon>
        <taxon>Pseudomonadota</taxon>
        <taxon>Gammaproteobacteria</taxon>
        <taxon>Chromatiales</taxon>
        <taxon>Ectothiorhodospiraceae</taxon>
        <taxon>Thioalkalivibrio</taxon>
    </lineage>
</organism>
<evidence type="ECO:0000313" key="5">
    <source>
        <dbReference type="EMBL" id="AGA35189.1"/>
    </source>
</evidence>
<dbReference type="STRING" id="1255043.TVNIR_3559"/>
<dbReference type="AlphaFoldDB" id="L0E016"/>
<dbReference type="GO" id="GO:0004674">
    <property type="term" value="F:protein serine/threonine kinase activity"/>
    <property type="evidence" value="ECO:0007669"/>
    <property type="project" value="UniProtKB-KW"/>
</dbReference>
<dbReference type="PATRIC" id="fig|1255043.3.peg.3591"/>
<name>L0E016_THIND</name>
<dbReference type="InterPro" id="IPR005177">
    <property type="entry name" value="Kinase-pyrophosphorylase"/>
</dbReference>
<sequence length="267" mass="29664">MADAGQPQIYLLSDGTGITAETLARTLLTQFDGLHPGWHLRPFVRSREQLDELFARMRSGRQPALAVATFADSRLREQLRQCPIPVLDIFSDHLDQLEQVFGRKAESVSGRAHGIGDIARYDRRIEALNFTLAHDDGLATGDIGHAEVVLMGVSRSGKTPTCLYLAMNYGMFAANYPLIPEDLTGDTRLPSSLRGLRGRLLGLVISPERLADIREGRRPGSRYASLAQCRAECLAIDEFLFRERIPRLDVTHLSVEEIATRVRAELG</sequence>
<proteinExistence type="predicted"/>
<dbReference type="HOGENOM" id="CLU_046206_1_0_6"/>